<evidence type="ECO:0000256" key="1">
    <source>
        <dbReference type="SAM" id="SignalP"/>
    </source>
</evidence>
<reference evidence="2 3" key="1">
    <citation type="submission" date="2019-07" db="EMBL/GenBank/DDBJ databases">
        <authorList>
            <person name="Hibberd C M."/>
            <person name="Gehrig L. J."/>
            <person name="Chang H.-W."/>
            <person name="Venkatesh S."/>
        </authorList>
    </citation>
    <scope>NUCLEOTIDE SEQUENCE [LARGE SCALE GENOMIC DNA]</scope>
    <source>
        <strain evidence="2">Dorea_formicigenerans_SSTS_Bg7063</strain>
    </source>
</reference>
<dbReference type="Proteomes" id="UP000358366">
    <property type="component" value="Unassembled WGS sequence"/>
</dbReference>
<dbReference type="RefSeq" id="WP_105310247.1">
    <property type="nucleotide sequence ID" value="NZ_CABHNI010000033.1"/>
</dbReference>
<evidence type="ECO:0000313" key="2">
    <source>
        <dbReference type="EMBL" id="VUX12751.1"/>
    </source>
</evidence>
<name>A0A564TZL3_9FIRM</name>
<evidence type="ECO:0000313" key="3">
    <source>
        <dbReference type="Proteomes" id="UP000358366"/>
    </source>
</evidence>
<accession>A0A564TZL3</accession>
<proteinExistence type="predicted"/>
<protein>
    <submittedName>
        <fullName evidence="2">Uncharacterized protein</fullName>
    </submittedName>
</protein>
<sequence length="178" mass="18905">MKSVKNMKMLSTAMIAAVLTVSAFALPVHAEENTTSASTEFSYVQKNEPTYTVSIPSALALSKEGTALNIEAKDVADLDGKKVTVTIAGTDYYRNQLVLQAKTSKPTYTGTIRYQLIAADGNTIETTGNDTATGTELASFTGNGTVTYTAKPVLDPRMNIEPGVNYTGTMTFGIGLTE</sequence>
<dbReference type="AlphaFoldDB" id="A0A564TZL3"/>
<gene>
    <name evidence="2" type="ORF">DFSSTS7063_01995</name>
</gene>
<feature type="signal peptide" evidence="1">
    <location>
        <begin position="1"/>
        <end position="30"/>
    </location>
</feature>
<feature type="chain" id="PRO_5021951435" evidence="1">
    <location>
        <begin position="31"/>
        <end position="178"/>
    </location>
</feature>
<keyword evidence="1" id="KW-0732">Signal</keyword>
<organism evidence="2 3">
    <name type="scientific">Dorea formicigenerans</name>
    <dbReference type="NCBI Taxonomy" id="39486"/>
    <lineage>
        <taxon>Bacteria</taxon>
        <taxon>Bacillati</taxon>
        <taxon>Bacillota</taxon>
        <taxon>Clostridia</taxon>
        <taxon>Lachnospirales</taxon>
        <taxon>Lachnospiraceae</taxon>
        <taxon>Dorea</taxon>
    </lineage>
</organism>
<dbReference type="EMBL" id="CABHNI010000033">
    <property type="protein sequence ID" value="VUX12751.1"/>
    <property type="molecule type" value="Genomic_DNA"/>
</dbReference>